<keyword evidence="5" id="KW-1185">Reference proteome</keyword>
<dbReference type="FunFam" id="1.20.1050.10:FF:000007">
    <property type="entry name" value="Glutathione S-transferase 1-1"/>
    <property type="match status" value="1"/>
</dbReference>
<dbReference type="PANTHER" id="PTHR43969">
    <property type="entry name" value="GLUTATHIONE S TRANSFERASE D10, ISOFORM A-RELATED"/>
    <property type="match status" value="1"/>
</dbReference>
<dbReference type="InParanoid" id="B3MBA3"/>
<feature type="domain" description="GST N-terminal" evidence="2">
    <location>
        <begin position="2"/>
        <end position="83"/>
    </location>
</feature>
<dbReference type="PROSITE" id="PS50405">
    <property type="entry name" value="GST_CTER"/>
    <property type="match status" value="1"/>
</dbReference>
<accession>B3MBA3</accession>
<dbReference type="eggNOG" id="KOG0867">
    <property type="taxonomic scope" value="Eukaryota"/>
</dbReference>
<sequence>MGKLTLYGLTASPPVRAVRLTLAALGLPYEFVLVNTMAKDHRSPEYLKKNPQHTVPTLEDDGHYIWDSHAIIAYLASKYGKTDSLYPKDLFQRAVVDQRLHLESGVIFEGRLRSMVRPVTNGQTVIPKERYEAVIETYDLLETLLKDEDYIAGKQLTIADFSLISSISTMRIFVDVDQAKYPKVSAWFHRLEQLPYYEEANGSGAREFSDYIRKFNFTFET</sequence>
<dbReference type="InterPro" id="IPR036249">
    <property type="entry name" value="Thioredoxin-like_sf"/>
</dbReference>
<dbReference type="InterPro" id="IPR010987">
    <property type="entry name" value="Glutathione-S-Trfase_C-like"/>
</dbReference>
<dbReference type="InterPro" id="IPR004045">
    <property type="entry name" value="Glutathione_S-Trfase_N"/>
</dbReference>
<dbReference type="InterPro" id="IPR036282">
    <property type="entry name" value="Glutathione-S-Trfase_C_sf"/>
</dbReference>
<dbReference type="SFLD" id="SFLDG01153">
    <property type="entry name" value="Main.4:_Theta-like"/>
    <property type="match status" value="1"/>
</dbReference>
<evidence type="ECO:0008006" key="6">
    <source>
        <dbReference type="Google" id="ProtNLM"/>
    </source>
</evidence>
<dbReference type="EMBL" id="CH902619">
    <property type="protein sequence ID" value="EDV36028.1"/>
    <property type="molecule type" value="Genomic_DNA"/>
</dbReference>
<dbReference type="SUPFAM" id="SSF52833">
    <property type="entry name" value="Thioredoxin-like"/>
    <property type="match status" value="1"/>
</dbReference>
<dbReference type="SMR" id="B3MBA3"/>
<evidence type="ECO:0000259" key="2">
    <source>
        <dbReference type="PROSITE" id="PS50404"/>
    </source>
</evidence>
<dbReference type="GO" id="GO:0006749">
    <property type="term" value="P:glutathione metabolic process"/>
    <property type="evidence" value="ECO:0007669"/>
    <property type="project" value="TreeGrafter"/>
</dbReference>
<dbReference type="SFLD" id="SFLDS00019">
    <property type="entry name" value="Glutathione_Transferase_(cytos"/>
    <property type="match status" value="1"/>
</dbReference>
<dbReference type="Gene3D" id="1.20.1050.10">
    <property type="match status" value="1"/>
</dbReference>
<dbReference type="PANTHER" id="PTHR43969:SF4">
    <property type="entry name" value="FI01423P-RELATED"/>
    <property type="match status" value="1"/>
</dbReference>
<dbReference type="HOGENOM" id="CLU_011226_2_1_1"/>
<dbReference type="Proteomes" id="UP000007801">
    <property type="component" value="Unassembled WGS sequence"/>
</dbReference>
<dbReference type="STRING" id="7217.B3MBA3"/>
<evidence type="ECO:0000256" key="1">
    <source>
        <dbReference type="ARBA" id="ARBA00011738"/>
    </source>
</evidence>
<dbReference type="Gene3D" id="3.40.30.10">
    <property type="entry name" value="Glutaredoxin"/>
    <property type="match status" value="1"/>
</dbReference>
<dbReference type="FunFam" id="3.40.30.10:FF:000034">
    <property type="entry name" value="glutathione S-transferase 1"/>
    <property type="match status" value="1"/>
</dbReference>
<evidence type="ECO:0000259" key="3">
    <source>
        <dbReference type="PROSITE" id="PS50405"/>
    </source>
</evidence>
<dbReference type="PhylomeDB" id="B3MBA3"/>
<dbReference type="KEGG" id="dan:6495029"/>
<proteinExistence type="predicted"/>
<dbReference type="OMA" id="PKLILYG"/>
<organism evidence="4 5">
    <name type="scientific">Drosophila ananassae</name>
    <name type="common">Fruit fly</name>
    <dbReference type="NCBI Taxonomy" id="7217"/>
    <lineage>
        <taxon>Eukaryota</taxon>
        <taxon>Metazoa</taxon>
        <taxon>Ecdysozoa</taxon>
        <taxon>Arthropoda</taxon>
        <taxon>Hexapoda</taxon>
        <taxon>Insecta</taxon>
        <taxon>Pterygota</taxon>
        <taxon>Neoptera</taxon>
        <taxon>Endopterygota</taxon>
        <taxon>Diptera</taxon>
        <taxon>Brachycera</taxon>
        <taxon>Muscomorpha</taxon>
        <taxon>Ephydroidea</taxon>
        <taxon>Drosophilidae</taxon>
        <taxon>Drosophila</taxon>
        <taxon>Sophophora</taxon>
    </lineage>
</organism>
<dbReference type="Pfam" id="PF13417">
    <property type="entry name" value="GST_N_3"/>
    <property type="match status" value="1"/>
</dbReference>
<dbReference type="SUPFAM" id="SSF47616">
    <property type="entry name" value="GST C-terminal domain-like"/>
    <property type="match status" value="1"/>
</dbReference>
<reference evidence="4 5" key="1">
    <citation type="journal article" date="2007" name="Nature">
        <title>Evolution of genes and genomes on the Drosophila phylogeny.</title>
        <authorList>
            <consortium name="Drosophila 12 Genomes Consortium"/>
            <person name="Clark A.G."/>
            <person name="Eisen M.B."/>
            <person name="Smith D.R."/>
            <person name="Bergman C.M."/>
            <person name="Oliver B."/>
            <person name="Markow T.A."/>
            <person name="Kaufman T.C."/>
            <person name="Kellis M."/>
            <person name="Gelbart W."/>
            <person name="Iyer V.N."/>
            <person name="Pollard D.A."/>
            <person name="Sackton T.B."/>
            <person name="Larracuente A.M."/>
            <person name="Singh N.D."/>
            <person name="Abad J.P."/>
            <person name="Abt D.N."/>
            <person name="Adryan B."/>
            <person name="Aguade M."/>
            <person name="Akashi H."/>
            <person name="Anderson W.W."/>
            <person name="Aquadro C.F."/>
            <person name="Ardell D.H."/>
            <person name="Arguello R."/>
            <person name="Artieri C.G."/>
            <person name="Barbash D.A."/>
            <person name="Barker D."/>
            <person name="Barsanti P."/>
            <person name="Batterham P."/>
            <person name="Batzoglou S."/>
            <person name="Begun D."/>
            <person name="Bhutkar A."/>
            <person name="Blanco E."/>
            <person name="Bosak S.A."/>
            <person name="Bradley R.K."/>
            <person name="Brand A.D."/>
            <person name="Brent M.R."/>
            <person name="Brooks A.N."/>
            <person name="Brown R.H."/>
            <person name="Butlin R.K."/>
            <person name="Caggese C."/>
            <person name="Calvi B.R."/>
            <person name="Bernardo de Carvalho A."/>
            <person name="Caspi A."/>
            <person name="Castrezana S."/>
            <person name="Celniker S.E."/>
            <person name="Chang J.L."/>
            <person name="Chapple C."/>
            <person name="Chatterji S."/>
            <person name="Chinwalla A."/>
            <person name="Civetta A."/>
            <person name="Clifton S.W."/>
            <person name="Comeron J.M."/>
            <person name="Costello J.C."/>
            <person name="Coyne J.A."/>
            <person name="Daub J."/>
            <person name="David R.G."/>
            <person name="Delcher A.L."/>
            <person name="Delehaunty K."/>
            <person name="Do C.B."/>
            <person name="Ebling H."/>
            <person name="Edwards K."/>
            <person name="Eickbush T."/>
            <person name="Evans J.D."/>
            <person name="Filipski A."/>
            <person name="Findeiss S."/>
            <person name="Freyhult E."/>
            <person name="Fulton L."/>
            <person name="Fulton R."/>
            <person name="Garcia A.C."/>
            <person name="Gardiner A."/>
            <person name="Garfield D.A."/>
            <person name="Garvin B.E."/>
            <person name="Gibson G."/>
            <person name="Gilbert D."/>
            <person name="Gnerre S."/>
            <person name="Godfrey J."/>
            <person name="Good R."/>
            <person name="Gotea V."/>
            <person name="Gravely B."/>
            <person name="Greenberg A.J."/>
            <person name="Griffiths-Jones S."/>
            <person name="Gross S."/>
            <person name="Guigo R."/>
            <person name="Gustafson E.A."/>
            <person name="Haerty W."/>
            <person name="Hahn M.W."/>
            <person name="Halligan D.L."/>
            <person name="Halpern A.L."/>
            <person name="Halter G.M."/>
            <person name="Han M.V."/>
            <person name="Heger A."/>
            <person name="Hillier L."/>
            <person name="Hinrichs A.S."/>
            <person name="Holmes I."/>
            <person name="Hoskins R.A."/>
            <person name="Hubisz M.J."/>
            <person name="Hultmark D."/>
            <person name="Huntley M.A."/>
            <person name="Jaffe D.B."/>
            <person name="Jagadeeshan S."/>
            <person name="Jeck W.R."/>
            <person name="Johnson J."/>
            <person name="Jones C.D."/>
            <person name="Jordan W.C."/>
            <person name="Karpen G.H."/>
            <person name="Kataoka E."/>
            <person name="Keightley P.D."/>
            <person name="Kheradpour P."/>
            <person name="Kirkness E.F."/>
            <person name="Koerich L.B."/>
            <person name="Kristiansen K."/>
            <person name="Kudrna D."/>
            <person name="Kulathinal R.J."/>
            <person name="Kumar S."/>
            <person name="Kwok R."/>
            <person name="Lander E."/>
            <person name="Langley C.H."/>
            <person name="Lapoint R."/>
            <person name="Lazzaro B.P."/>
            <person name="Lee S.J."/>
            <person name="Levesque L."/>
            <person name="Li R."/>
            <person name="Lin C.F."/>
            <person name="Lin M.F."/>
            <person name="Lindblad-Toh K."/>
            <person name="Llopart A."/>
            <person name="Long M."/>
            <person name="Low L."/>
            <person name="Lozovsky E."/>
            <person name="Lu J."/>
            <person name="Luo M."/>
            <person name="Machado C.A."/>
            <person name="Makalowski W."/>
            <person name="Marzo M."/>
            <person name="Matsuda M."/>
            <person name="Matzkin L."/>
            <person name="McAllister B."/>
            <person name="McBride C.S."/>
            <person name="McKernan B."/>
            <person name="McKernan K."/>
            <person name="Mendez-Lago M."/>
            <person name="Minx P."/>
            <person name="Mollenhauer M.U."/>
            <person name="Montooth K."/>
            <person name="Mount S.M."/>
            <person name="Mu X."/>
            <person name="Myers E."/>
            <person name="Negre B."/>
            <person name="Newfeld S."/>
            <person name="Nielsen R."/>
            <person name="Noor M.A."/>
            <person name="O'Grady P."/>
            <person name="Pachter L."/>
            <person name="Papaceit M."/>
            <person name="Parisi M.J."/>
            <person name="Parisi M."/>
            <person name="Parts L."/>
            <person name="Pedersen J.S."/>
            <person name="Pesole G."/>
            <person name="Phillippy A.M."/>
            <person name="Ponting C.P."/>
            <person name="Pop M."/>
            <person name="Porcelli D."/>
            <person name="Powell J.R."/>
            <person name="Prohaska S."/>
            <person name="Pruitt K."/>
            <person name="Puig M."/>
            <person name="Quesneville H."/>
            <person name="Ram K.R."/>
            <person name="Rand D."/>
            <person name="Rasmussen M.D."/>
            <person name="Reed L.K."/>
            <person name="Reenan R."/>
            <person name="Reily A."/>
            <person name="Remington K.A."/>
            <person name="Rieger T.T."/>
            <person name="Ritchie M.G."/>
            <person name="Robin C."/>
            <person name="Rogers Y.H."/>
            <person name="Rohde C."/>
            <person name="Rozas J."/>
            <person name="Rubenfield M.J."/>
            <person name="Ruiz A."/>
            <person name="Russo S."/>
            <person name="Salzberg S.L."/>
            <person name="Sanchez-Gracia A."/>
            <person name="Saranga D.J."/>
            <person name="Sato H."/>
            <person name="Schaeffer S.W."/>
            <person name="Schatz M.C."/>
            <person name="Schlenke T."/>
            <person name="Schwartz R."/>
            <person name="Segarra C."/>
            <person name="Singh R.S."/>
            <person name="Sirot L."/>
            <person name="Sirota M."/>
            <person name="Sisneros N.B."/>
            <person name="Smith C.D."/>
            <person name="Smith T.F."/>
            <person name="Spieth J."/>
            <person name="Stage D.E."/>
            <person name="Stark A."/>
            <person name="Stephan W."/>
            <person name="Strausberg R.L."/>
            <person name="Strempel S."/>
            <person name="Sturgill D."/>
            <person name="Sutton G."/>
            <person name="Sutton G.G."/>
            <person name="Tao W."/>
            <person name="Teichmann S."/>
            <person name="Tobari Y.N."/>
            <person name="Tomimura Y."/>
            <person name="Tsolas J.M."/>
            <person name="Valente V.L."/>
            <person name="Venter E."/>
            <person name="Venter J.C."/>
            <person name="Vicario S."/>
            <person name="Vieira F.G."/>
            <person name="Vilella A.J."/>
            <person name="Villasante A."/>
            <person name="Walenz B."/>
            <person name="Wang J."/>
            <person name="Wasserman M."/>
            <person name="Watts T."/>
            <person name="Wilson D."/>
            <person name="Wilson R.K."/>
            <person name="Wing R.A."/>
            <person name="Wolfner M.F."/>
            <person name="Wong A."/>
            <person name="Wong G.K."/>
            <person name="Wu C.I."/>
            <person name="Wu G."/>
            <person name="Yamamoto D."/>
            <person name="Yang H.P."/>
            <person name="Yang S.P."/>
            <person name="Yorke J.A."/>
            <person name="Yoshida K."/>
            <person name="Zdobnov E."/>
            <person name="Zhang P."/>
            <person name="Zhang Y."/>
            <person name="Zimin A.V."/>
            <person name="Baldwin J."/>
            <person name="Abdouelleil A."/>
            <person name="Abdulkadir J."/>
            <person name="Abebe A."/>
            <person name="Abera B."/>
            <person name="Abreu J."/>
            <person name="Acer S.C."/>
            <person name="Aftuck L."/>
            <person name="Alexander A."/>
            <person name="An P."/>
            <person name="Anderson E."/>
            <person name="Anderson S."/>
            <person name="Arachi H."/>
            <person name="Azer M."/>
            <person name="Bachantsang P."/>
            <person name="Barry A."/>
            <person name="Bayul T."/>
            <person name="Berlin A."/>
            <person name="Bessette D."/>
            <person name="Bloom T."/>
            <person name="Blye J."/>
            <person name="Boguslavskiy L."/>
            <person name="Bonnet C."/>
            <person name="Boukhgalter B."/>
            <person name="Bourzgui I."/>
            <person name="Brown A."/>
            <person name="Cahill P."/>
            <person name="Channer S."/>
            <person name="Cheshatsang Y."/>
            <person name="Chuda L."/>
            <person name="Citroen M."/>
            <person name="Collymore A."/>
            <person name="Cooke P."/>
            <person name="Costello M."/>
            <person name="D'Aco K."/>
            <person name="Daza R."/>
            <person name="De Haan G."/>
            <person name="DeGray S."/>
            <person name="DeMaso C."/>
            <person name="Dhargay N."/>
            <person name="Dooley K."/>
            <person name="Dooley E."/>
            <person name="Doricent M."/>
            <person name="Dorje P."/>
            <person name="Dorjee K."/>
            <person name="Dupes A."/>
            <person name="Elong R."/>
            <person name="Falk J."/>
            <person name="Farina A."/>
            <person name="Faro S."/>
            <person name="Ferguson D."/>
            <person name="Fisher S."/>
            <person name="Foley C.D."/>
            <person name="Franke A."/>
            <person name="Friedrich D."/>
            <person name="Gadbois L."/>
            <person name="Gearin G."/>
            <person name="Gearin C.R."/>
            <person name="Giannoukos G."/>
            <person name="Goode T."/>
            <person name="Graham J."/>
            <person name="Grandbois E."/>
            <person name="Grewal S."/>
            <person name="Gyaltsen K."/>
            <person name="Hafez N."/>
            <person name="Hagos B."/>
            <person name="Hall J."/>
            <person name="Henson C."/>
            <person name="Hollinger A."/>
            <person name="Honan T."/>
            <person name="Huard M.D."/>
            <person name="Hughes L."/>
            <person name="Hurhula B."/>
            <person name="Husby M.E."/>
            <person name="Kamat A."/>
            <person name="Kanga B."/>
            <person name="Kashin S."/>
            <person name="Khazanovich D."/>
            <person name="Kisner P."/>
            <person name="Lance K."/>
            <person name="Lara M."/>
            <person name="Lee W."/>
            <person name="Lennon N."/>
            <person name="Letendre F."/>
            <person name="LeVine R."/>
            <person name="Lipovsky A."/>
            <person name="Liu X."/>
            <person name="Liu J."/>
            <person name="Liu S."/>
            <person name="Lokyitsang T."/>
            <person name="Lokyitsang Y."/>
            <person name="Lubonja R."/>
            <person name="Lui A."/>
            <person name="MacDonald P."/>
            <person name="Magnisalis V."/>
            <person name="Maru K."/>
            <person name="Matthews C."/>
            <person name="McCusker W."/>
            <person name="McDonough S."/>
            <person name="Mehta T."/>
            <person name="Meldrim J."/>
            <person name="Meneus L."/>
            <person name="Mihai O."/>
            <person name="Mihalev A."/>
            <person name="Mihova T."/>
            <person name="Mittelman R."/>
            <person name="Mlenga V."/>
            <person name="Montmayeur A."/>
            <person name="Mulrain L."/>
            <person name="Navidi A."/>
            <person name="Naylor J."/>
            <person name="Negash T."/>
            <person name="Nguyen T."/>
            <person name="Nguyen N."/>
            <person name="Nicol R."/>
            <person name="Norbu C."/>
            <person name="Norbu N."/>
            <person name="Novod N."/>
            <person name="O'Neill B."/>
            <person name="Osman S."/>
            <person name="Markiewicz E."/>
            <person name="Oyono O.L."/>
            <person name="Patti C."/>
            <person name="Phunkhang P."/>
            <person name="Pierre F."/>
            <person name="Priest M."/>
            <person name="Raghuraman S."/>
            <person name="Rege F."/>
            <person name="Reyes R."/>
            <person name="Rise C."/>
            <person name="Rogov P."/>
            <person name="Ross K."/>
            <person name="Ryan E."/>
            <person name="Settipalli S."/>
            <person name="Shea T."/>
            <person name="Sherpa N."/>
            <person name="Shi L."/>
            <person name="Shih D."/>
            <person name="Sparrow T."/>
            <person name="Spaulding J."/>
            <person name="Stalker J."/>
            <person name="Stange-Thomann N."/>
            <person name="Stavropoulos S."/>
            <person name="Stone C."/>
            <person name="Strader C."/>
            <person name="Tesfaye S."/>
            <person name="Thomson T."/>
            <person name="Thoulutsang Y."/>
            <person name="Thoulutsang D."/>
            <person name="Topham K."/>
            <person name="Topping I."/>
            <person name="Tsamla T."/>
            <person name="Vassiliev H."/>
            <person name="Vo A."/>
            <person name="Wangchuk T."/>
            <person name="Wangdi T."/>
            <person name="Weiand M."/>
            <person name="Wilkinson J."/>
            <person name="Wilson A."/>
            <person name="Yadav S."/>
            <person name="Young G."/>
            <person name="Yu Q."/>
            <person name="Zembek L."/>
            <person name="Zhong D."/>
            <person name="Zimmer A."/>
            <person name="Zwirko Z."/>
            <person name="Jaffe D.B."/>
            <person name="Alvarez P."/>
            <person name="Brockman W."/>
            <person name="Butler J."/>
            <person name="Chin C."/>
            <person name="Gnerre S."/>
            <person name="Grabherr M."/>
            <person name="Kleber M."/>
            <person name="Mauceli E."/>
            <person name="MacCallum I."/>
        </authorList>
    </citation>
    <scope>NUCLEOTIDE SEQUENCE [LARGE SCALE GENOMIC DNA]</scope>
    <source>
        <strain evidence="5">Tucson 14024-0371.13</strain>
    </source>
</reference>
<feature type="domain" description="GST C-terminal" evidence="3">
    <location>
        <begin position="89"/>
        <end position="215"/>
    </location>
</feature>
<dbReference type="InterPro" id="IPR004046">
    <property type="entry name" value="GST_C"/>
</dbReference>
<dbReference type="CDD" id="cd03177">
    <property type="entry name" value="GST_C_Delta_Epsilon"/>
    <property type="match status" value="1"/>
</dbReference>
<dbReference type="CDD" id="cd03045">
    <property type="entry name" value="GST_N_Delta_Epsilon"/>
    <property type="match status" value="1"/>
</dbReference>
<dbReference type="PROSITE" id="PS50404">
    <property type="entry name" value="GST_NTER"/>
    <property type="match status" value="1"/>
</dbReference>
<evidence type="ECO:0000313" key="4">
    <source>
        <dbReference type="EMBL" id="EDV36028.1"/>
    </source>
</evidence>
<dbReference type="InterPro" id="IPR040079">
    <property type="entry name" value="Glutathione_S-Trfase"/>
</dbReference>
<dbReference type="GeneID" id="6495029"/>
<name>B3MBA3_DROAN</name>
<dbReference type="SFLD" id="SFLDG00358">
    <property type="entry name" value="Main_(cytGST)"/>
    <property type="match status" value="1"/>
</dbReference>
<comment type="subunit">
    <text evidence="1">Homodimer.</text>
</comment>
<dbReference type="Pfam" id="PF00043">
    <property type="entry name" value="GST_C"/>
    <property type="match status" value="1"/>
</dbReference>
<evidence type="ECO:0000313" key="5">
    <source>
        <dbReference type="Proteomes" id="UP000007801"/>
    </source>
</evidence>
<dbReference type="GO" id="GO:0004364">
    <property type="term" value="F:glutathione transferase activity"/>
    <property type="evidence" value="ECO:0007669"/>
    <property type="project" value="TreeGrafter"/>
</dbReference>
<gene>
    <name evidence="4" type="primary">Dana\GF12173</name>
    <name evidence="4" type="synonym">dana_GLEANR_12182</name>
    <name evidence="4" type="ORF">GF12173</name>
</gene>
<dbReference type="OrthoDB" id="2309723at2759"/>
<dbReference type="AlphaFoldDB" id="B3MBA3"/>
<protein>
    <recommendedName>
        <fullName evidence="6">Glutathione transferase</fullName>
    </recommendedName>
</protein>